<organism evidence="9 10">
    <name type="scientific">Skeletonema marinoi</name>
    <dbReference type="NCBI Taxonomy" id="267567"/>
    <lineage>
        <taxon>Eukaryota</taxon>
        <taxon>Sar</taxon>
        <taxon>Stramenopiles</taxon>
        <taxon>Ochrophyta</taxon>
        <taxon>Bacillariophyta</taxon>
        <taxon>Coscinodiscophyceae</taxon>
        <taxon>Thalassiosirophycidae</taxon>
        <taxon>Thalassiosirales</taxon>
        <taxon>Skeletonemataceae</taxon>
        <taxon>Skeletonema</taxon>
        <taxon>Skeletonema marinoi-dohrnii complex</taxon>
    </lineage>
</organism>
<gene>
    <name evidence="9" type="ORF">QTG54_007158</name>
</gene>
<evidence type="ECO:0000256" key="1">
    <source>
        <dbReference type="ARBA" id="ARBA00007277"/>
    </source>
</evidence>
<evidence type="ECO:0000313" key="10">
    <source>
        <dbReference type="Proteomes" id="UP001224775"/>
    </source>
</evidence>
<keyword evidence="10" id="KW-1185">Reference proteome</keyword>
<keyword evidence="3" id="KW-0732">Signal</keyword>
<comment type="catalytic activity">
    <reaction evidence="6">
        <text>a sn-glycero-3-phosphodiester + H2O = an alcohol + sn-glycerol 3-phosphate + H(+)</text>
        <dbReference type="Rhea" id="RHEA:12969"/>
        <dbReference type="ChEBI" id="CHEBI:15377"/>
        <dbReference type="ChEBI" id="CHEBI:15378"/>
        <dbReference type="ChEBI" id="CHEBI:30879"/>
        <dbReference type="ChEBI" id="CHEBI:57597"/>
        <dbReference type="ChEBI" id="CHEBI:83408"/>
        <dbReference type="EC" id="3.1.4.46"/>
    </reaction>
</comment>
<dbReference type="SUPFAM" id="SSF51695">
    <property type="entry name" value="PLC-like phosphodiesterases"/>
    <property type="match status" value="1"/>
</dbReference>
<dbReference type="InterPro" id="IPR030395">
    <property type="entry name" value="GP_PDE_dom"/>
</dbReference>
<dbReference type="PROSITE" id="PS51704">
    <property type="entry name" value="GP_PDE"/>
    <property type="match status" value="1"/>
</dbReference>
<dbReference type="GO" id="GO:0006629">
    <property type="term" value="P:lipid metabolic process"/>
    <property type="evidence" value="ECO:0007669"/>
    <property type="project" value="InterPro"/>
</dbReference>
<accession>A0AAD8YBA3</accession>
<dbReference type="EC" id="3.1.4.46" evidence="2"/>
<feature type="domain" description="GP-PDE" evidence="8">
    <location>
        <begin position="160"/>
        <end position="448"/>
    </location>
</feature>
<dbReference type="Gene3D" id="3.20.20.190">
    <property type="entry name" value="Phosphatidylinositol (PI) phosphodiesterase"/>
    <property type="match status" value="1"/>
</dbReference>
<dbReference type="GO" id="GO:0008889">
    <property type="term" value="F:glycerophosphodiester phosphodiesterase activity"/>
    <property type="evidence" value="ECO:0007669"/>
    <property type="project" value="UniProtKB-EC"/>
</dbReference>
<evidence type="ECO:0000256" key="7">
    <source>
        <dbReference type="SAM" id="Phobius"/>
    </source>
</evidence>
<comment type="caution">
    <text evidence="9">The sequence shown here is derived from an EMBL/GenBank/DDBJ whole genome shotgun (WGS) entry which is preliminary data.</text>
</comment>
<evidence type="ECO:0000256" key="2">
    <source>
        <dbReference type="ARBA" id="ARBA00012247"/>
    </source>
</evidence>
<keyword evidence="7" id="KW-0472">Membrane</keyword>
<dbReference type="Proteomes" id="UP001224775">
    <property type="component" value="Unassembled WGS sequence"/>
</dbReference>
<evidence type="ECO:0000256" key="5">
    <source>
        <dbReference type="ARBA" id="ARBA00022801"/>
    </source>
</evidence>
<protein>
    <recommendedName>
        <fullName evidence="2">glycerophosphodiester phosphodiesterase</fullName>
        <ecNumber evidence="2">3.1.4.46</ecNumber>
    </recommendedName>
</protein>
<dbReference type="AlphaFoldDB" id="A0AAD8YBA3"/>
<evidence type="ECO:0000256" key="4">
    <source>
        <dbReference type="ARBA" id="ARBA00022798"/>
    </source>
</evidence>
<evidence type="ECO:0000313" key="9">
    <source>
        <dbReference type="EMBL" id="KAK1742593.1"/>
    </source>
</evidence>
<comment type="similarity">
    <text evidence="1">Belongs to the glycerophosphoryl diester phosphodiesterase family.</text>
</comment>
<dbReference type="GO" id="GO:0006071">
    <property type="term" value="P:glycerol metabolic process"/>
    <property type="evidence" value="ECO:0007669"/>
    <property type="project" value="UniProtKB-KW"/>
</dbReference>
<proteinExistence type="inferred from homology"/>
<dbReference type="Pfam" id="PF03009">
    <property type="entry name" value="GDPD"/>
    <property type="match status" value="1"/>
</dbReference>
<sequence>MKESYQSMGAAGDAKMSDGIINCKSSSYHSISETDTDVNKIAAKDIPSHQSAHRKRCCKKHKSFLSGIILGAFLVCSRTLYEDVRLMMTIIHSSSTNHRTHNPKLHTLNTLLHLHSHNQTIVSIGPRPYFLINEMDNSNPELKRTLQKCALNIKSFRPSDFVLGHRGAALQFPEHTDRSHDAATRMGAGVVECDINLTKDKQLICRHEMCDLHLTTNVLMTPLASKCTKQFRPAIGNLPATAKCCTTDFTLSEIQTQMCGRMSSSNKHAKTPQQYISHTKSFQTELYAHDCPHIQSHKNFIDVVNANGGSFSPEYKMLDYKFTKQYTRQMFLQQVLHDYNSTDPSRVYFQGFEWEDLYYVAKKQFGLNTFALDKNWIALTYTRHQLLNYFHPLVDHGVTAIAPSISMLLEVDTENNLVPTLYAKVARELGLGIVAWTLERSDALSKGGGWYYSTISQVLRTDSDVIKVLDVLYEDVGIMAIWTDWPSVATFYANCKGISLR</sequence>
<dbReference type="EMBL" id="JATAAI010000011">
    <property type="protein sequence ID" value="KAK1742593.1"/>
    <property type="molecule type" value="Genomic_DNA"/>
</dbReference>
<evidence type="ECO:0000259" key="8">
    <source>
        <dbReference type="PROSITE" id="PS51704"/>
    </source>
</evidence>
<keyword evidence="7" id="KW-1133">Transmembrane helix</keyword>
<name>A0AAD8YBA3_9STRA</name>
<keyword evidence="4" id="KW-0319">Glycerol metabolism</keyword>
<dbReference type="PANTHER" id="PTHR43620">
    <property type="entry name" value="GLYCEROPHOSPHORYL DIESTER PHOSPHODIESTERASE"/>
    <property type="match status" value="1"/>
</dbReference>
<keyword evidence="7" id="KW-0812">Transmembrane</keyword>
<keyword evidence="5 9" id="KW-0378">Hydrolase</keyword>
<feature type="transmembrane region" description="Helical" evidence="7">
    <location>
        <begin position="63"/>
        <end position="81"/>
    </location>
</feature>
<reference evidence="9" key="1">
    <citation type="submission" date="2023-06" db="EMBL/GenBank/DDBJ databases">
        <title>Survivors Of The Sea: Transcriptome response of Skeletonema marinoi to long-term dormancy.</title>
        <authorList>
            <person name="Pinder M.I.M."/>
            <person name="Kourtchenko O."/>
            <person name="Robertson E.K."/>
            <person name="Larsson T."/>
            <person name="Maumus F."/>
            <person name="Osuna-Cruz C.M."/>
            <person name="Vancaester E."/>
            <person name="Stenow R."/>
            <person name="Vandepoele K."/>
            <person name="Ploug H."/>
            <person name="Bruchert V."/>
            <person name="Godhe A."/>
            <person name="Topel M."/>
        </authorList>
    </citation>
    <scope>NUCLEOTIDE SEQUENCE</scope>
    <source>
        <strain evidence="9">R05AC</strain>
    </source>
</reference>
<dbReference type="PANTHER" id="PTHR43620:SF7">
    <property type="entry name" value="GLYCEROPHOSPHODIESTER PHOSPHODIESTERASE GDPD5-RELATED"/>
    <property type="match status" value="1"/>
</dbReference>
<dbReference type="InterPro" id="IPR017946">
    <property type="entry name" value="PLC-like_Pdiesterase_TIM-brl"/>
</dbReference>
<evidence type="ECO:0000256" key="3">
    <source>
        <dbReference type="ARBA" id="ARBA00022729"/>
    </source>
</evidence>
<evidence type="ECO:0000256" key="6">
    <source>
        <dbReference type="ARBA" id="ARBA00047512"/>
    </source>
</evidence>